<evidence type="ECO:0000313" key="2">
    <source>
        <dbReference type="WBParaSite" id="nRc.2.0.1.t41762-RA"/>
    </source>
</evidence>
<evidence type="ECO:0000313" key="1">
    <source>
        <dbReference type="Proteomes" id="UP000887565"/>
    </source>
</evidence>
<protein>
    <submittedName>
        <fullName evidence="2">Uncharacterized protein</fullName>
    </submittedName>
</protein>
<sequence>MIKDMRMPIIFSPDHTGQPACVNLGSGSLSVNVLKNSKAELGGGFVAKPKSGKIVAPPSSRNEINWKNIIDVHVDGPASHVVKPRYTKTFDIFAVAGSKIKDCSAYVGVGGLDMFRFFVANPIHCFSY</sequence>
<accession>A0A915KUE8</accession>
<dbReference type="AlphaFoldDB" id="A0A915KUE8"/>
<proteinExistence type="predicted"/>
<organism evidence="1 2">
    <name type="scientific">Romanomermis culicivorax</name>
    <name type="common">Nematode worm</name>
    <dbReference type="NCBI Taxonomy" id="13658"/>
    <lineage>
        <taxon>Eukaryota</taxon>
        <taxon>Metazoa</taxon>
        <taxon>Ecdysozoa</taxon>
        <taxon>Nematoda</taxon>
        <taxon>Enoplea</taxon>
        <taxon>Dorylaimia</taxon>
        <taxon>Mermithida</taxon>
        <taxon>Mermithoidea</taxon>
        <taxon>Mermithidae</taxon>
        <taxon>Romanomermis</taxon>
    </lineage>
</organism>
<dbReference type="WBParaSite" id="nRc.2.0.1.t41762-RA">
    <property type="protein sequence ID" value="nRc.2.0.1.t41762-RA"/>
    <property type="gene ID" value="nRc.2.0.1.g41762"/>
</dbReference>
<name>A0A915KUE8_ROMCU</name>
<dbReference type="Proteomes" id="UP000887565">
    <property type="component" value="Unplaced"/>
</dbReference>
<reference evidence="2" key="1">
    <citation type="submission" date="2022-11" db="UniProtKB">
        <authorList>
            <consortium name="WormBaseParasite"/>
        </authorList>
    </citation>
    <scope>IDENTIFICATION</scope>
</reference>
<keyword evidence="1" id="KW-1185">Reference proteome</keyword>